<feature type="region of interest" description="Disordered" evidence="1">
    <location>
        <begin position="1252"/>
        <end position="1318"/>
    </location>
</feature>
<evidence type="ECO:0000256" key="1">
    <source>
        <dbReference type="SAM" id="MobiDB-lite"/>
    </source>
</evidence>
<feature type="region of interest" description="Disordered" evidence="1">
    <location>
        <begin position="390"/>
        <end position="452"/>
    </location>
</feature>
<name>A0A0G4H2A7_9ALVE</name>
<feature type="region of interest" description="Disordered" evidence="1">
    <location>
        <begin position="1147"/>
        <end position="1190"/>
    </location>
</feature>
<evidence type="ECO:0000313" key="3">
    <source>
        <dbReference type="EMBL" id="CEM37671.1"/>
    </source>
</evidence>
<protein>
    <recommendedName>
        <fullName evidence="4">CHASE domain-containing protein</fullName>
    </recommendedName>
</protein>
<keyword evidence="2" id="KW-0472">Membrane</keyword>
<sequence>MWSTHLTREGLFTTQSVRYTSRSGCAGTRCGKWMAKRAWLSKLLVTFASFELLLLFIGALGAVTFRGGFITAALDRAQTQLMVLDLNFRLRSSHIGEISFTLCNDDGLVGLCVNDYPDCEQLTSVSVLSFHDYRKENPPVWQGRSRDNFPLSPLHPSITRRDALIRWVVTPVVTVSGDVGALLVAGDIIDGKGLNVDLATILGRRGLGQVIAVPGKTTEGETRSRWAAVEVLVTDTGRQISASEIQTTEDVGSIKDSLGGVSDPAVLARAKGVIRHEGFEAEFVFVGKRGPLTEVKRAGGQVETVERLRGNPAVLVHAEPLDLDELNDVVLLITVFWWGAVGLTTIFSACYLTAVMSQLLKLRSPTFGYARDLLMLERIHKKIDYLSRAKEDSNDLPNSSPSFRQGRGKRTIVGGGKGNPAKGRGGDPLIPSNNIILPRTSTTDRRESMESQDLTYQTEVIDSIRASTRTNRHTMLQAILRWQHPSLKVLLLLAFICLCALACHATATILVYQLAGDILALQAESESRSLRIAYDFSFQSLRGALGTMAESQYLTDYSTWESNRTDATASLLEGQLQSIAKRSEAEVASLFDASGNLLIGPSDLPSGEGGSFLVTVAAVVEREQSVWKSISLEAEDLRKLWWDGWSSAPAFSRLKPGFVSQQNVLGVCRPGPYMFGRVVAQPVFSQVTSSSGGGGSLVGVLGALDVLDGKFDVVDLGLESMRRGFVGVVALKGDQVENLQTFKVKSWGPSFSPWSLAARAMEWNVVGRETRVTGIPRDQDVRGDVIPLPRYELRQLLRKVRNSGEGSGRAFLKVDGEVMEVGACRVSPGSALSGRGAGSRGTRGPSSDSVQLEESREIFLLRGLSKEDKDTFQTAGFVLGACLLFISVLQMLALPFVFTVKIYRPLAVARNAFAAQLQGHGTAICVWLHRLPENFPILPLSLTSNTASVVWYLLLHRGILDEQQFPLSEGRMLLRWSRKHCPEVLQIRRVTKTFWQRLCGWAEPRKAPDHYAKNAKRFPYSKRNAGGPPMQTLQDMPTTFGGESSISPLSPQRLGTQNLARSFADVRSPTASFSPSPRPPQLLSVPTAPPEPAGLILPIPKLNSKTSNRGQLTSSVFLATSQRQREEEERASRRQVVPEAVIMTSGRNFRGVGGSTPMGGGGGAAAQGPTHSPSAGAFGAAPGGNESVSSVRSQAGFRGMSLDPGKFRVGVVHDPSGVSAASSVLKCAVDPSTALNSSEDFIQKRIAQSLKGVAAGGPHEREGRPFHSSHRLSPSPSHIPNKAPSPSGSLGPGPSRTAGRAPGAPVVSFDLQTGARQS</sequence>
<feature type="transmembrane region" description="Helical" evidence="2">
    <location>
        <begin position="489"/>
        <end position="512"/>
    </location>
</feature>
<proteinExistence type="predicted"/>
<feature type="compositionally biased region" description="Low complexity" evidence="1">
    <location>
        <begin position="1271"/>
        <end position="1295"/>
    </location>
</feature>
<reference evidence="3" key="1">
    <citation type="submission" date="2014-11" db="EMBL/GenBank/DDBJ databases">
        <authorList>
            <person name="Otto D Thomas"/>
            <person name="Naeem Raeece"/>
        </authorList>
    </citation>
    <scope>NUCLEOTIDE SEQUENCE</scope>
</reference>
<evidence type="ECO:0000256" key="2">
    <source>
        <dbReference type="SAM" id="Phobius"/>
    </source>
</evidence>
<feature type="region of interest" description="Disordered" evidence="1">
    <location>
        <begin position="831"/>
        <end position="850"/>
    </location>
</feature>
<evidence type="ECO:0008006" key="4">
    <source>
        <dbReference type="Google" id="ProtNLM"/>
    </source>
</evidence>
<accession>A0A0G4H2A7</accession>
<organism evidence="3">
    <name type="scientific">Chromera velia CCMP2878</name>
    <dbReference type="NCBI Taxonomy" id="1169474"/>
    <lineage>
        <taxon>Eukaryota</taxon>
        <taxon>Sar</taxon>
        <taxon>Alveolata</taxon>
        <taxon>Colpodellida</taxon>
        <taxon>Chromeraceae</taxon>
        <taxon>Chromera</taxon>
    </lineage>
</organism>
<feature type="compositionally biased region" description="Low complexity" evidence="1">
    <location>
        <begin position="1166"/>
        <end position="1184"/>
    </location>
</feature>
<feature type="compositionally biased region" description="Polar residues" evidence="1">
    <location>
        <begin position="431"/>
        <end position="441"/>
    </location>
</feature>
<gene>
    <name evidence="3" type="ORF">Cvel_24377</name>
</gene>
<keyword evidence="2" id="KW-1133">Transmembrane helix</keyword>
<feature type="transmembrane region" description="Helical" evidence="2">
    <location>
        <begin position="43"/>
        <end position="65"/>
    </location>
</feature>
<keyword evidence="2" id="KW-0812">Transmembrane</keyword>
<dbReference type="VEuPathDB" id="CryptoDB:Cvel_24377"/>
<feature type="compositionally biased region" description="Gly residues" evidence="1">
    <location>
        <begin position="1151"/>
        <end position="1165"/>
    </location>
</feature>
<dbReference type="EMBL" id="CDMZ01001794">
    <property type="protein sequence ID" value="CEM37671.1"/>
    <property type="molecule type" value="Genomic_DNA"/>
</dbReference>
<feature type="transmembrane region" description="Helical" evidence="2">
    <location>
        <begin position="329"/>
        <end position="354"/>
    </location>
</feature>